<reference evidence="1" key="1">
    <citation type="submission" date="2023-10" db="EMBL/GenBank/DDBJ databases">
        <title>Genome assembly of Pristionchus species.</title>
        <authorList>
            <person name="Yoshida K."/>
            <person name="Sommer R.J."/>
        </authorList>
    </citation>
    <scope>NUCLEOTIDE SEQUENCE</scope>
    <source>
        <strain evidence="1">RS0144</strain>
    </source>
</reference>
<evidence type="ECO:0008006" key="3">
    <source>
        <dbReference type="Google" id="ProtNLM"/>
    </source>
</evidence>
<gene>
    <name evidence="1" type="ORF">PENTCL1PPCAC_15386</name>
</gene>
<proteinExistence type="predicted"/>
<organism evidence="1 2">
    <name type="scientific">Pristionchus entomophagus</name>
    <dbReference type="NCBI Taxonomy" id="358040"/>
    <lineage>
        <taxon>Eukaryota</taxon>
        <taxon>Metazoa</taxon>
        <taxon>Ecdysozoa</taxon>
        <taxon>Nematoda</taxon>
        <taxon>Chromadorea</taxon>
        <taxon>Rhabditida</taxon>
        <taxon>Rhabditina</taxon>
        <taxon>Diplogasteromorpha</taxon>
        <taxon>Diplogasteroidea</taxon>
        <taxon>Neodiplogasteridae</taxon>
        <taxon>Pristionchus</taxon>
    </lineage>
</organism>
<dbReference type="PANTHER" id="PTHR33939">
    <property type="entry name" value="PROTEIN CBG22215"/>
    <property type="match status" value="1"/>
</dbReference>
<name>A0AAV5TCC3_9BILA</name>
<dbReference type="AlphaFoldDB" id="A0AAV5TCC3"/>
<evidence type="ECO:0000313" key="2">
    <source>
        <dbReference type="Proteomes" id="UP001432027"/>
    </source>
</evidence>
<dbReference type="PANTHER" id="PTHR33939:SF1">
    <property type="entry name" value="DUF4371 DOMAIN-CONTAINING PROTEIN"/>
    <property type="match status" value="1"/>
</dbReference>
<protein>
    <recommendedName>
        <fullName evidence="3">Tc1-like transposase DDE domain-containing protein</fullName>
    </recommendedName>
</protein>
<sequence>MNEYLCRLQSNYLRCGIIYRKMAEILCWSTDETWVHKGMRPKIGWQDIDATKNPLTFIRNGLTAGNSAQWERGDRLVIVACLSEDGFRCPLIWLTGKKDDGGDYHKEMNSGEFERYIEGVIKALVAEAKEKKLKPVLLMDNAKYHSRFVIDFSSLINQWSYEMIPLLKKFNRNDYNVYVVDTMAEEYGVTLVRTPYDGICTH</sequence>
<dbReference type="InterPro" id="IPR036397">
    <property type="entry name" value="RNaseH_sf"/>
</dbReference>
<dbReference type="Proteomes" id="UP001432027">
    <property type="component" value="Unassembled WGS sequence"/>
</dbReference>
<comment type="caution">
    <text evidence="1">The sequence shown here is derived from an EMBL/GenBank/DDBJ whole genome shotgun (WGS) entry which is preliminary data.</text>
</comment>
<dbReference type="EMBL" id="BTSX01000004">
    <property type="protein sequence ID" value="GMS93211.1"/>
    <property type="molecule type" value="Genomic_DNA"/>
</dbReference>
<accession>A0AAV5TCC3</accession>
<dbReference type="GO" id="GO:0003676">
    <property type="term" value="F:nucleic acid binding"/>
    <property type="evidence" value="ECO:0007669"/>
    <property type="project" value="InterPro"/>
</dbReference>
<keyword evidence="2" id="KW-1185">Reference proteome</keyword>
<dbReference type="Gene3D" id="3.30.420.10">
    <property type="entry name" value="Ribonuclease H-like superfamily/Ribonuclease H"/>
    <property type="match status" value="1"/>
</dbReference>
<evidence type="ECO:0000313" key="1">
    <source>
        <dbReference type="EMBL" id="GMS93211.1"/>
    </source>
</evidence>